<dbReference type="CDD" id="cd03890">
    <property type="entry name" value="M20_pepD"/>
    <property type="match status" value="1"/>
</dbReference>
<evidence type="ECO:0000256" key="10">
    <source>
        <dbReference type="ARBA" id="ARBA00038976"/>
    </source>
</evidence>
<reference evidence="19 20" key="1">
    <citation type="submission" date="2018-05" db="EMBL/GenBank/DDBJ databases">
        <title>Genomic Encyclopedia of Type Strains, Phase IV (KMG-IV): sequencing the most valuable type-strain genomes for metagenomic binning, comparative biology and taxonomic classification.</title>
        <authorList>
            <person name="Goeker M."/>
        </authorList>
    </citation>
    <scope>NUCLEOTIDE SEQUENCE [LARGE SCALE GENOMIC DNA]</scope>
    <source>
        <strain evidence="19 20">DSM 28579</strain>
    </source>
</reference>
<evidence type="ECO:0000256" key="15">
    <source>
        <dbReference type="ARBA" id="ARBA00076004"/>
    </source>
</evidence>
<comment type="cofactor">
    <cofactor evidence="2">
        <name>Zn(2+)</name>
        <dbReference type="ChEBI" id="CHEBI:29105"/>
    </cofactor>
</comment>
<evidence type="ECO:0000313" key="19">
    <source>
        <dbReference type="EMBL" id="PVX49936.1"/>
    </source>
</evidence>
<dbReference type="EC" id="3.4.13.18" evidence="10"/>
<protein>
    <recommendedName>
        <fullName evidence="13">Cytosol non-specific dipeptidase</fullName>
        <ecNumber evidence="10">3.4.13.18</ecNumber>
    </recommendedName>
    <alternativeName>
        <fullName evidence="16">Aminoacyl-histidine dipeptidase</fullName>
    </alternativeName>
    <alternativeName>
        <fullName evidence="15">Beta-alanyl-histidine dipeptidase</fullName>
    </alternativeName>
    <alternativeName>
        <fullName evidence="14">Carnosinase</fullName>
    </alternativeName>
    <alternativeName>
        <fullName evidence="11">Peptidase D</fullName>
    </alternativeName>
    <alternativeName>
        <fullName evidence="17">Xaa-His dipeptidase</fullName>
    </alternativeName>
</protein>
<accession>A0A7L4UMT7</accession>
<dbReference type="Pfam" id="PF01546">
    <property type="entry name" value="Peptidase_M20"/>
    <property type="match status" value="1"/>
</dbReference>
<dbReference type="Pfam" id="PF07687">
    <property type="entry name" value="M20_dimer"/>
    <property type="match status" value="1"/>
</dbReference>
<dbReference type="FunFam" id="3.40.630.10:FF:000015">
    <property type="entry name" value="Aminoacyl-histidine dipeptidase PepD"/>
    <property type="match status" value="1"/>
</dbReference>
<evidence type="ECO:0000256" key="9">
    <source>
        <dbReference type="ARBA" id="ARBA00036421"/>
    </source>
</evidence>
<dbReference type="PANTHER" id="PTHR43501">
    <property type="entry name" value="CYTOSOL NON-SPECIFIC DIPEPTIDASE"/>
    <property type="match status" value="1"/>
</dbReference>
<dbReference type="GO" id="GO:0046872">
    <property type="term" value="F:metal ion binding"/>
    <property type="evidence" value="ECO:0007669"/>
    <property type="project" value="UniProtKB-KW"/>
</dbReference>
<dbReference type="NCBIfam" id="TIGR01893">
    <property type="entry name" value="aa-his-dipept"/>
    <property type="match status" value="1"/>
</dbReference>
<dbReference type="PANTHER" id="PTHR43501:SF1">
    <property type="entry name" value="CYTOSOL NON-SPECIFIC DIPEPTIDASE"/>
    <property type="match status" value="1"/>
</dbReference>
<dbReference type="AlphaFoldDB" id="A0A7L4UMT7"/>
<dbReference type="OrthoDB" id="9773892at2"/>
<name>A0A7L4UMT7_BALHA</name>
<feature type="domain" description="Peptidase M20 dimerisation" evidence="18">
    <location>
        <begin position="205"/>
        <end position="274"/>
    </location>
</feature>
<keyword evidence="4" id="KW-0479">Metal-binding</keyword>
<keyword evidence="6" id="KW-0862">Zinc</keyword>
<sequence>MLNLEPKILFDYFHQICQIPRPSKKEEKIIQYLIEFGKKHNIETQKDSIGNVIMRKPATKGYEDLTPVVLQSHVDMVCEKNEGTEHDFDKDPISTYVDGEWVKAKGTTLGADNGIGVAAQLAVLASEDIAHGPIECLFTVDEETGLTGAFHLEPNILKGEILLNLDSEDDGEAFIGCAGGIDTVARFPLKTTTVDETKYFPIKIEVTGLLGGHSGDDIDKGRGNAIKLLGRFLWEINQKYDIEIVSFKGGNLRNAIAREAEAIVLCNNEFKEDIRAAFNVYSVEQEKLWKKTEPKIHFELGSTKMNTTVWDKELKNTLLHTIYACPYGVFSMSQSIEGMVETSTNLAAIKQEDNEIIITTSQRSEVDSQKFNMAQMVSSVFHLAGADVKHSDGYPGWTPNPDSPIMEVAVESYKRLFGKDLVVRSIHAGLECGLFLEKYPHWDMISIGPDIKGAHSPDERLHIESTQKFWKHLLDMLVHLPKDK</sequence>
<comment type="similarity">
    <text evidence="12">Belongs to the peptidase M20C family.</text>
</comment>
<evidence type="ECO:0000256" key="6">
    <source>
        <dbReference type="ARBA" id="ARBA00022833"/>
    </source>
</evidence>
<comment type="catalytic activity">
    <reaction evidence="9">
        <text>Hydrolysis of dipeptides, preferentially hydrophobic dipeptides including prolyl amino acids.</text>
        <dbReference type="EC" id="3.4.13.18"/>
    </reaction>
</comment>
<dbReference type="Gene3D" id="3.40.630.10">
    <property type="entry name" value="Zn peptidases"/>
    <property type="match status" value="2"/>
</dbReference>
<comment type="cofactor">
    <cofactor evidence="1">
        <name>Co(2+)</name>
        <dbReference type="ChEBI" id="CHEBI:48828"/>
    </cofactor>
</comment>
<dbReference type="InterPro" id="IPR002933">
    <property type="entry name" value="Peptidase_M20"/>
</dbReference>
<evidence type="ECO:0000256" key="14">
    <source>
        <dbReference type="ARBA" id="ARBA00075285"/>
    </source>
</evidence>
<evidence type="ECO:0000256" key="3">
    <source>
        <dbReference type="ARBA" id="ARBA00022670"/>
    </source>
</evidence>
<dbReference type="SUPFAM" id="SSF53187">
    <property type="entry name" value="Zn-dependent exopeptidases"/>
    <property type="match status" value="1"/>
</dbReference>
<evidence type="ECO:0000256" key="5">
    <source>
        <dbReference type="ARBA" id="ARBA00022801"/>
    </source>
</evidence>
<dbReference type="InterPro" id="IPR011650">
    <property type="entry name" value="Peptidase_M20_dimer"/>
</dbReference>
<keyword evidence="3" id="KW-0645">Protease</keyword>
<keyword evidence="8" id="KW-0170">Cobalt</keyword>
<evidence type="ECO:0000256" key="16">
    <source>
        <dbReference type="ARBA" id="ARBA00077688"/>
    </source>
</evidence>
<evidence type="ECO:0000256" key="4">
    <source>
        <dbReference type="ARBA" id="ARBA00022723"/>
    </source>
</evidence>
<gene>
    <name evidence="19" type="ORF">C7377_1576</name>
</gene>
<proteinExistence type="inferred from homology"/>
<evidence type="ECO:0000256" key="8">
    <source>
        <dbReference type="ARBA" id="ARBA00023285"/>
    </source>
</evidence>
<dbReference type="FunFam" id="3.40.630.10:FF:000018">
    <property type="entry name" value="Aminoacyl-histidine dipeptidase PepD"/>
    <property type="match status" value="1"/>
</dbReference>
<evidence type="ECO:0000256" key="1">
    <source>
        <dbReference type="ARBA" id="ARBA00001941"/>
    </source>
</evidence>
<keyword evidence="20" id="KW-1185">Reference proteome</keyword>
<dbReference type="GO" id="GO:0070573">
    <property type="term" value="F:metallodipeptidase activity"/>
    <property type="evidence" value="ECO:0007669"/>
    <property type="project" value="TreeGrafter"/>
</dbReference>
<evidence type="ECO:0000256" key="13">
    <source>
        <dbReference type="ARBA" id="ARBA00071271"/>
    </source>
</evidence>
<evidence type="ECO:0000259" key="18">
    <source>
        <dbReference type="Pfam" id="PF07687"/>
    </source>
</evidence>
<dbReference type="GO" id="GO:0006508">
    <property type="term" value="P:proteolysis"/>
    <property type="evidence" value="ECO:0007669"/>
    <property type="project" value="UniProtKB-KW"/>
</dbReference>
<evidence type="ECO:0000256" key="12">
    <source>
        <dbReference type="ARBA" id="ARBA00061423"/>
    </source>
</evidence>
<keyword evidence="5" id="KW-0378">Hydrolase</keyword>
<dbReference type="Proteomes" id="UP000251835">
    <property type="component" value="Unassembled WGS sequence"/>
</dbReference>
<dbReference type="PRINTS" id="PR00934">
    <property type="entry name" value="XHISDIPTASE"/>
</dbReference>
<comment type="caution">
    <text evidence="19">The sequence shown here is derived from an EMBL/GenBank/DDBJ whole genome shotgun (WGS) entry which is preliminary data.</text>
</comment>
<evidence type="ECO:0000256" key="2">
    <source>
        <dbReference type="ARBA" id="ARBA00001947"/>
    </source>
</evidence>
<dbReference type="GO" id="GO:0005829">
    <property type="term" value="C:cytosol"/>
    <property type="evidence" value="ECO:0007669"/>
    <property type="project" value="TreeGrafter"/>
</dbReference>
<evidence type="ECO:0000256" key="11">
    <source>
        <dbReference type="ARBA" id="ARBA00044252"/>
    </source>
</evidence>
<evidence type="ECO:0000256" key="7">
    <source>
        <dbReference type="ARBA" id="ARBA00023049"/>
    </source>
</evidence>
<organism evidence="19 20">
    <name type="scientific">Balneicella halophila</name>
    <dbReference type="NCBI Taxonomy" id="1537566"/>
    <lineage>
        <taxon>Bacteria</taxon>
        <taxon>Pseudomonadati</taxon>
        <taxon>Bacteroidota</taxon>
        <taxon>Bacteroidia</taxon>
        <taxon>Bacteroidales</taxon>
        <taxon>Balneicellaceae</taxon>
        <taxon>Balneicella</taxon>
    </lineage>
</organism>
<keyword evidence="7" id="KW-0482">Metalloprotease</keyword>
<evidence type="ECO:0000313" key="20">
    <source>
        <dbReference type="Proteomes" id="UP000251835"/>
    </source>
</evidence>
<dbReference type="InterPro" id="IPR001160">
    <property type="entry name" value="Peptidase_M20C"/>
</dbReference>
<dbReference type="PIRSF" id="PIRSF016599">
    <property type="entry name" value="Xaa-His_dipept"/>
    <property type="match status" value="1"/>
</dbReference>
<dbReference type="RefSeq" id="WP_116496797.1">
    <property type="nucleotide sequence ID" value="NZ_QENZ01000005.1"/>
</dbReference>
<dbReference type="EMBL" id="QENZ01000005">
    <property type="protein sequence ID" value="PVX49936.1"/>
    <property type="molecule type" value="Genomic_DNA"/>
</dbReference>
<evidence type="ECO:0000256" key="17">
    <source>
        <dbReference type="ARBA" id="ARBA00078074"/>
    </source>
</evidence>